<feature type="domain" description="CRAL-TRIO" evidence="1">
    <location>
        <begin position="136"/>
        <end position="257"/>
    </location>
</feature>
<organism evidence="2">
    <name type="scientific">Heliconius melpomene</name>
    <name type="common">Postman butterfly</name>
    <dbReference type="NCBI Taxonomy" id="34740"/>
    <lineage>
        <taxon>Eukaryota</taxon>
        <taxon>Metazoa</taxon>
        <taxon>Ecdysozoa</taxon>
        <taxon>Arthropoda</taxon>
        <taxon>Hexapoda</taxon>
        <taxon>Insecta</taxon>
        <taxon>Pterygota</taxon>
        <taxon>Neoptera</taxon>
        <taxon>Endopterygota</taxon>
        <taxon>Lepidoptera</taxon>
        <taxon>Glossata</taxon>
        <taxon>Ditrysia</taxon>
        <taxon>Papilionoidea</taxon>
        <taxon>Nymphalidae</taxon>
        <taxon>Heliconiinae</taxon>
        <taxon>Heliconiini</taxon>
        <taxon>Heliconius</taxon>
    </lineage>
</organism>
<dbReference type="Gene3D" id="3.40.525.10">
    <property type="entry name" value="CRAL-TRIO lipid binding domain"/>
    <property type="match status" value="1"/>
</dbReference>
<accession>A0A2H4RMS3</accession>
<dbReference type="InterPro" id="IPR036865">
    <property type="entry name" value="CRAL-TRIO_dom_sf"/>
</dbReference>
<reference evidence="2" key="1">
    <citation type="journal article" date="2017" name="Genome Biol. Evol.">
        <title>Copy Number Variation and Expression Analysis Reveals a Nonorthologous Pinta Gene Family Member Involved in Butterfly Vision.</title>
        <authorList>
            <person name="Macias-Munoz A."/>
            <person name="McCulloch K.J."/>
            <person name="Briscoe A.D."/>
        </authorList>
    </citation>
    <scope>NUCLEOTIDE SEQUENCE</scope>
</reference>
<dbReference type="SUPFAM" id="SSF52087">
    <property type="entry name" value="CRAL/TRIO domain"/>
    <property type="match status" value="1"/>
</dbReference>
<proteinExistence type="evidence at transcript level"/>
<name>A0A2H4RMS3_HELME</name>
<dbReference type="PANTHER" id="PTHR10174:SF222">
    <property type="entry name" value="GH10083P-RELATED"/>
    <property type="match status" value="1"/>
</dbReference>
<dbReference type="EMBL" id="MG434627">
    <property type="protein sequence ID" value="ATY51933.1"/>
    <property type="molecule type" value="mRNA"/>
</dbReference>
<dbReference type="CDD" id="cd00170">
    <property type="entry name" value="SEC14"/>
    <property type="match status" value="1"/>
</dbReference>
<dbReference type="Pfam" id="PF00650">
    <property type="entry name" value="CRAL_TRIO"/>
    <property type="match status" value="1"/>
</dbReference>
<dbReference type="InterPro" id="IPR036273">
    <property type="entry name" value="CRAL/TRIO_N_dom_sf"/>
</dbReference>
<dbReference type="SMART" id="SM00516">
    <property type="entry name" value="SEC14"/>
    <property type="match status" value="1"/>
</dbReference>
<dbReference type="InterPro" id="IPR001251">
    <property type="entry name" value="CRAL-TRIO_dom"/>
</dbReference>
<dbReference type="SUPFAM" id="SSF46938">
    <property type="entry name" value="CRAL/TRIO N-terminal domain"/>
    <property type="match status" value="1"/>
</dbReference>
<dbReference type="PANTHER" id="PTHR10174">
    <property type="entry name" value="ALPHA-TOCOPHEROL TRANSFER PROTEIN-RELATED"/>
    <property type="match status" value="1"/>
</dbReference>
<dbReference type="GO" id="GO:0016020">
    <property type="term" value="C:membrane"/>
    <property type="evidence" value="ECO:0007669"/>
    <property type="project" value="TreeGrafter"/>
</dbReference>
<sequence>MQSLKNDSFLEYNPDTLQFLREQYNLDKPGEIQEAIDLLEEWIKKQPHFRKKDFPRDYLERTIIISEGSVERAKFKLDRICTYRTLYPNYFGVRDLRECESLKYLPNAFMRKLTKEHYRTYVFKNKAKIYPSGLVDSLYQFFFMQCEYIQAYDYCNGLVFILDFSEANIMETLKACNMSEMQKVIVIMKEGYGMRIKDVHLLSQSKAIDAIISLFKQVFSAKLAARVVVHKTLDSLHQYVPQEILPKDYGGNEKPLQELYSKCDFLDIINEGEFLEYIKEMNEATTNEEMRILTDENQVLGVPGTFRTLSVD</sequence>
<evidence type="ECO:0000313" key="2">
    <source>
        <dbReference type="EMBL" id="ATY51933.1"/>
    </source>
</evidence>
<evidence type="ECO:0000259" key="1">
    <source>
        <dbReference type="PROSITE" id="PS50191"/>
    </source>
</evidence>
<dbReference type="AlphaFoldDB" id="A0A2H4RMS3"/>
<dbReference type="PROSITE" id="PS50191">
    <property type="entry name" value="CRAL_TRIO"/>
    <property type="match status" value="1"/>
</dbReference>
<dbReference type="PRINTS" id="PR00180">
    <property type="entry name" value="CRETINALDHBP"/>
</dbReference>
<dbReference type="GO" id="GO:1902936">
    <property type="term" value="F:phosphatidylinositol bisphosphate binding"/>
    <property type="evidence" value="ECO:0007669"/>
    <property type="project" value="TreeGrafter"/>
</dbReference>
<protein>
    <submittedName>
        <fullName evidence="2">CTD19</fullName>
    </submittedName>
</protein>